<feature type="transmembrane region" description="Helical" evidence="14">
    <location>
        <begin position="20"/>
        <end position="43"/>
    </location>
</feature>
<keyword evidence="11" id="KW-0325">Glycoprotein</keyword>
<feature type="transmembrane region" description="Helical" evidence="14">
    <location>
        <begin position="192"/>
        <end position="214"/>
    </location>
</feature>
<dbReference type="PRINTS" id="PR00245">
    <property type="entry name" value="OLFACTORYR"/>
</dbReference>
<reference evidence="16 17" key="1">
    <citation type="submission" date="2020-06" db="EMBL/GenBank/DDBJ databases">
        <authorList>
            <consortium name="Wellcome Sanger Institute Data Sharing"/>
        </authorList>
    </citation>
    <scope>NUCLEOTIDE SEQUENCE [LARGE SCALE GENOMIC DNA]</scope>
</reference>
<dbReference type="InterPro" id="IPR000725">
    <property type="entry name" value="Olfact_rcpt"/>
</dbReference>
<dbReference type="PROSITE" id="PS50262">
    <property type="entry name" value="G_PROTEIN_RECEP_F1_2"/>
    <property type="match status" value="1"/>
</dbReference>
<feature type="transmembrane region" description="Helical" evidence="14">
    <location>
        <begin position="55"/>
        <end position="77"/>
    </location>
</feature>
<dbReference type="FunFam" id="1.20.1070.10:FF:000024">
    <property type="entry name" value="Olfactory receptor"/>
    <property type="match status" value="1"/>
</dbReference>
<keyword evidence="5 14" id="KW-0552">Olfaction</keyword>
<evidence type="ECO:0000256" key="6">
    <source>
        <dbReference type="ARBA" id="ARBA00022989"/>
    </source>
</evidence>
<protein>
    <recommendedName>
        <fullName evidence="14">Olfactory receptor</fullName>
    </recommendedName>
</protein>
<keyword evidence="2 14" id="KW-1003">Cell membrane</keyword>
<keyword evidence="17" id="KW-1185">Reference proteome</keyword>
<evidence type="ECO:0000256" key="7">
    <source>
        <dbReference type="ARBA" id="ARBA00023040"/>
    </source>
</evidence>
<feature type="transmembrane region" description="Helical" evidence="14">
    <location>
        <begin position="235"/>
        <end position="255"/>
    </location>
</feature>
<keyword evidence="8 14" id="KW-0472">Membrane</keyword>
<evidence type="ECO:0000256" key="2">
    <source>
        <dbReference type="ARBA" id="ARBA00022475"/>
    </source>
</evidence>
<dbReference type="PROSITE" id="PS00237">
    <property type="entry name" value="G_PROTEIN_RECEP_F1_1"/>
    <property type="match status" value="1"/>
</dbReference>
<evidence type="ECO:0000256" key="14">
    <source>
        <dbReference type="RuleBase" id="RU363047"/>
    </source>
</evidence>
<keyword evidence="10 13" id="KW-0675">Receptor</keyword>
<comment type="similarity">
    <text evidence="13">Belongs to the G-protein coupled receptor 1 family.</text>
</comment>
<sequence>PMAPVMFLFSGFPESYRYRRLLFLPFFLSYVLIVAGNSLLIYVIRTTESLHSPMYVLVSALALVDIVTPTSIMPTMLLSLLFDWDEISLAGCLSQMFATHFSSSLESSILLAMALDRYVAICEPLRYADIMNTATLVKLLVFTLVRSGVIMFTLVGLVAPLSFCRSNIIGHCYCDHMALVSLACGDTNQNHIMGLAVIACFVGVDISVIFFSYVKILHVVLQAAAGEETWKAFHTCGTHLIIMMCFYLVGSVTFLSRNLQIPIPVDVNTFLGVLYIVFPASVNPIIYGVRTYEVRNAILRMLKLCLSRPLMVRVAPLKT</sequence>
<dbReference type="GeneTree" id="ENSGT01150000286905"/>
<evidence type="ECO:0000313" key="16">
    <source>
        <dbReference type="Ensembl" id="ENSDCDP00010015062.1"/>
    </source>
</evidence>
<evidence type="ECO:0000256" key="11">
    <source>
        <dbReference type="ARBA" id="ARBA00023180"/>
    </source>
</evidence>
<keyword evidence="6 14" id="KW-1133">Transmembrane helix</keyword>
<accession>A0AAY4B281</accession>
<keyword evidence="9" id="KW-1015">Disulfide bond</keyword>
<dbReference type="Pfam" id="PF13853">
    <property type="entry name" value="7tm_4"/>
    <property type="match status" value="1"/>
</dbReference>
<dbReference type="PANTHER" id="PTHR26450:SF429">
    <property type="entry name" value="OLFACTORY RECEPTOR"/>
    <property type="match status" value="1"/>
</dbReference>
<feature type="transmembrane region" description="Helical" evidence="14">
    <location>
        <begin position="136"/>
        <end position="159"/>
    </location>
</feature>
<keyword evidence="4 13" id="KW-0812">Transmembrane</keyword>
<dbReference type="SMART" id="SM01381">
    <property type="entry name" value="7TM_GPCR_Srsx"/>
    <property type="match status" value="1"/>
</dbReference>
<evidence type="ECO:0000256" key="3">
    <source>
        <dbReference type="ARBA" id="ARBA00022606"/>
    </source>
</evidence>
<dbReference type="InterPro" id="IPR017452">
    <property type="entry name" value="GPCR_Rhodpsn_7TM"/>
</dbReference>
<evidence type="ECO:0000256" key="4">
    <source>
        <dbReference type="ARBA" id="ARBA00022692"/>
    </source>
</evidence>
<dbReference type="SUPFAM" id="SSF81321">
    <property type="entry name" value="Family A G protein-coupled receptor-like"/>
    <property type="match status" value="1"/>
</dbReference>
<keyword evidence="12 13" id="KW-0807">Transducer</keyword>
<evidence type="ECO:0000259" key="15">
    <source>
        <dbReference type="PROSITE" id="PS50262"/>
    </source>
</evidence>
<feature type="domain" description="G-protein coupled receptors family 1 profile" evidence="15">
    <location>
        <begin position="36"/>
        <end position="287"/>
    </location>
</feature>
<feature type="transmembrane region" description="Helical" evidence="14">
    <location>
        <begin position="97"/>
        <end position="115"/>
    </location>
</feature>
<dbReference type="GO" id="GO:0004930">
    <property type="term" value="F:G protein-coupled receptor activity"/>
    <property type="evidence" value="ECO:0007669"/>
    <property type="project" value="UniProtKB-KW"/>
</dbReference>
<feature type="transmembrane region" description="Helical" evidence="14">
    <location>
        <begin position="267"/>
        <end position="289"/>
    </location>
</feature>
<evidence type="ECO:0000256" key="1">
    <source>
        <dbReference type="ARBA" id="ARBA00004651"/>
    </source>
</evidence>
<evidence type="ECO:0000256" key="12">
    <source>
        <dbReference type="ARBA" id="ARBA00023224"/>
    </source>
</evidence>
<evidence type="ECO:0000256" key="5">
    <source>
        <dbReference type="ARBA" id="ARBA00022725"/>
    </source>
</evidence>
<dbReference type="GO" id="GO:0004984">
    <property type="term" value="F:olfactory receptor activity"/>
    <property type="evidence" value="ECO:0007669"/>
    <property type="project" value="InterPro"/>
</dbReference>
<dbReference type="PANTHER" id="PTHR26450">
    <property type="entry name" value="OLFACTORY RECEPTOR 56B1-RELATED"/>
    <property type="match status" value="1"/>
</dbReference>
<dbReference type="GO" id="GO:0005886">
    <property type="term" value="C:plasma membrane"/>
    <property type="evidence" value="ECO:0007669"/>
    <property type="project" value="UniProtKB-SubCell"/>
</dbReference>
<dbReference type="Gene3D" id="1.20.1070.10">
    <property type="entry name" value="Rhodopsin 7-helix transmembrane proteins"/>
    <property type="match status" value="1"/>
</dbReference>
<dbReference type="PRINTS" id="PR00237">
    <property type="entry name" value="GPCRRHODOPSN"/>
</dbReference>
<proteinExistence type="inferred from homology"/>
<dbReference type="Proteomes" id="UP000694580">
    <property type="component" value="Chromosome 13"/>
</dbReference>
<comment type="subcellular location">
    <subcellularLocation>
        <location evidence="1 14">Cell membrane</location>
        <topology evidence="1 14">Multi-pass membrane protein</topology>
    </subcellularLocation>
</comment>
<evidence type="ECO:0000256" key="8">
    <source>
        <dbReference type="ARBA" id="ARBA00023136"/>
    </source>
</evidence>
<keyword evidence="3 14" id="KW-0716">Sensory transduction</keyword>
<evidence type="ECO:0000256" key="9">
    <source>
        <dbReference type="ARBA" id="ARBA00023157"/>
    </source>
</evidence>
<evidence type="ECO:0000256" key="10">
    <source>
        <dbReference type="ARBA" id="ARBA00023170"/>
    </source>
</evidence>
<name>A0AAY4B281_9TELE</name>
<evidence type="ECO:0000256" key="13">
    <source>
        <dbReference type="RuleBase" id="RU000688"/>
    </source>
</evidence>
<dbReference type="AlphaFoldDB" id="A0AAY4B281"/>
<evidence type="ECO:0000313" key="17">
    <source>
        <dbReference type="Proteomes" id="UP000694580"/>
    </source>
</evidence>
<dbReference type="InterPro" id="IPR000276">
    <property type="entry name" value="GPCR_Rhodpsn"/>
</dbReference>
<reference evidence="16" key="2">
    <citation type="submission" date="2025-08" db="UniProtKB">
        <authorList>
            <consortium name="Ensembl"/>
        </authorList>
    </citation>
    <scope>IDENTIFICATION</scope>
</reference>
<dbReference type="Ensembl" id="ENSDCDT00010015904.1">
    <property type="protein sequence ID" value="ENSDCDP00010015062.1"/>
    <property type="gene ID" value="ENSDCDG00010006912.1"/>
</dbReference>
<keyword evidence="7 13" id="KW-0297">G-protein coupled receptor</keyword>
<reference evidence="16" key="3">
    <citation type="submission" date="2025-09" db="UniProtKB">
        <authorList>
            <consortium name="Ensembl"/>
        </authorList>
    </citation>
    <scope>IDENTIFICATION</scope>
</reference>
<dbReference type="InterPro" id="IPR050402">
    <property type="entry name" value="OR51/52/56-like"/>
</dbReference>
<organism evidence="16 17">
    <name type="scientific">Denticeps clupeoides</name>
    <name type="common">denticle herring</name>
    <dbReference type="NCBI Taxonomy" id="299321"/>
    <lineage>
        <taxon>Eukaryota</taxon>
        <taxon>Metazoa</taxon>
        <taxon>Chordata</taxon>
        <taxon>Craniata</taxon>
        <taxon>Vertebrata</taxon>
        <taxon>Euteleostomi</taxon>
        <taxon>Actinopterygii</taxon>
        <taxon>Neopterygii</taxon>
        <taxon>Teleostei</taxon>
        <taxon>Clupei</taxon>
        <taxon>Clupeiformes</taxon>
        <taxon>Denticipitoidei</taxon>
        <taxon>Denticipitidae</taxon>
        <taxon>Denticeps</taxon>
    </lineage>
</organism>